<sequence>MDNYVVGSKKPIKLKIEVQSEAIPTTYTYLEDTGQENGKPDIPPFNPSIKTGWKLIDKGGTVNGKTLKVATFLRFFNSFPNEETFNLAIKQIKDTYKVFLTGGDAPNYSVAFTVESLYSSKVCIINSEVTLS</sequence>
<evidence type="ECO:0000313" key="2">
    <source>
        <dbReference type="Proteomes" id="UP001497602"/>
    </source>
</evidence>
<proteinExistence type="predicted"/>
<evidence type="ECO:0008006" key="3">
    <source>
        <dbReference type="Google" id="ProtNLM"/>
    </source>
</evidence>
<comment type="caution">
    <text evidence="1">The sequence shown here is derived from an EMBL/GenBank/DDBJ whole genome shotgun (WGS) entry which is preliminary data.</text>
</comment>
<evidence type="ECO:0000313" key="1">
    <source>
        <dbReference type="EMBL" id="CAL2108446.1"/>
    </source>
</evidence>
<name>A0ABM9PRL0_9FLAO</name>
<accession>A0ABM9PRL0</accession>
<dbReference type="EMBL" id="CAXJRC010000045">
    <property type="protein sequence ID" value="CAL2108446.1"/>
    <property type="molecule type" value="Genomic_DNA"/>
</dbReference>
<keyword evidence="2" id="KW-1185">Reference proteome</keyword>
<organism evidence="1 2">
    <name type="scientific">Tenacibaculum vairaonense</name>
    <dbReference type="NCBI Taxonomy" id="3137860"/>
    <lineage>
        <taxon>Bacteria</taxon>
        <taxon>Pseudomonadati</taxon>
        <taxon>Bacteroidota</taxon>
        <taxon>Flavobacteriia</taxon>
        <taxon>Flavobacteriales</taxon>
        <taxon>Flavobacteriaceae</taxon>
        <taxon>Tenacibaculum</taxon>
    </lineage>
</organism>
<dbReference type="RefSeq" id="WP_348740047.1">
    <property type="nucleotide sequence ID" value="NZ_CAXJRC010000045.1"/>
</dbReference>
<gene>
    <name evidence="1" type="ORF">T190115A13A_80021</name>
</gene>
<reference evidence="1 2" key="1">
    <citation type="submission" date="2024-05" db="EMBL/GenBank/DDBJ databases">
        <authorList>
            <person name="Duchaud E."/>
        </authorList>
    </citation>
    <scope>NUCLEOTIDE SEQUENCE [LARGE SCALE GENOMIC DNA]</scope>
    <source>
        <strain evidence="1">Ena-SAMPLE-TAB-13-05-2024-13:56:06:370-140305</strain>
    </source>
</reference>
<dbReference type="Proteomes" id="UP001497602">
    <property type="component" value="Unassembled WGS sequence"/>
</dbReference>
<protein>
    <recommendedName>
        <fullName evidence="3">Phage tail protein</fullName>
    </recommendedName>
</protein>